<dbReference type="Gene3D" id="3.40.50.720">
    <property type="entry name" value="NAD(P)-binding Rossmann-like Domain"/>
    <property type="match status" value="1"/>
</dbReference>
<protein>
    <recommendedName>
        <fullName evidence="4 9">2-dehydropantoate 2-reductase</fullName>
        <ecNumber evidence="3 9">1.1.1.169</ecNumber>
    </recommendedName>
    <alternativeName>
        <fullName evidence="7 9">Ketopantoate reductase</fullName>
    </alternativeName>
</protein>
<dbReference type="InterPro" id="IPR013332">
    <property type="entry name" value="KPR_N"/>
</dbReference>
<dbReference type="InterPro" id="IPR013328">
    <property type="entry name" value="6PGD_dom2"/>
</dbReference>
<evidence type="ECO:0000256" key="2">
    <source>
        <dbReference type="ARBA" id="ARBA00007870"/>
    </source>
</evidence>
<dbReference type="Proteomes" id="UP000604083">
    <property type="component" value="Unassembled WGS sequence"/>
</dbReference>
<reference evidence="12" key="1">
    <citation type="submission" date="2021-01" db="EMBL/GenBank/DDBJ databases">
        <title>Modified the classification status of verrucomicrobia.</title>
        <authorList>
            <person name="Feng X."/>
        </authorList>
    </citation>
    <scope>NUCLEOTIDE SEQUENCE</scope>
    <source>
        <strain evidence="12">KCTC 12986</strain>
    </source>
</reference>
<dbReference type="InterPro" id="IPR003710">
    <property type="entry name" value="ApbA"/>
</dbReference>
<dbReference type="AlphaFoldDB" id="A0A934RPA3"/>
<dbReference type="GO" id="GO:0005737">
    <property type="term" value="C:cytoplasm"/>
    <property type="evidence" value="ECO:0007669"/>
    <property type="project" value="TreeGrafter"/>
</dbReference>
<dbReference type="EC" id="1.1.1.169" evidence="3 9"/>
<dbReference type="SUPFAM" id="SSF48179">
    <property type="entry name" value="6-phosphogluconate dehydrogenase C-terminal domain-like"/>
    <property type="match status" value="1"/>
</dbReference>
<dbReference type="GO" id="GO:0008677">
    <property type="term" value="F:2-dehydropantoate 2-reductase activity"/>
    <property type="evidence" value="ECO:0007669"/>
    <property type="project" value="UniProtKB-EC"/>
</dbReference>
<dbReference type="NCBIfam" id="TIGR00745">
    <property type="entry name" value="apbA_panE"/>
    <property type="match status" value="1"/>
</dbReference>
<organism evidence="12 13">
    <name type="scientific">Roseibacillus ishigakijimensis</name>
    <dbReference type="NCBI Taxonomy" id="454146"/>
    <lineage>
        <taxon>Bacteria</taxon>
        <taxon>Pseudomonadati</taxon>
        <taxon>Verrucomicrobiota</taxon>
        <taxon>Verrucomicrobiia</taxon>
        <taxon>Verrucomicrobiales</taxon>
        <taxon>Verrucomicrobiaceae</taxon>
        <taxon>Roseibacillus</taxon>
    </lineage>
</organism>
<dbReference type="RefSeq" id="WP_200390063.1">
    <property type="nucleotide sequence ID" value="NZ_JAENIO010000002.1"/>
</dbReference>
<evidence type="ECO:0000256" key="4">
    <source>
        <dbReference type="ARBA" id="ARBA00019465"/>
    </source>
</evidence>
<evidence type="ECO:0000256" key="6">
    <source>
        <dbReference type="ARBA" id="ARBA00023002"/>
    </source>
</evidence>
<keyword evidence="5 9" id="KW-0521">NADP</keyword>
<evidence type="ECO:0000259" key="11">
    <source>
        <dbReference type="Pfam" id="PF08546"/>
    </source>
</evidence>
<comment type="pathway">
    <text evidence="1 9">Cofactor biosynthesis; (R)-pantothenate biosynthesis; (R)-pantoate from 3-methyl-2-oxobutanoate: step 2/2.</text>
</comment>
<proteinExistence type="inferred from homology"/>
<dbReference type="PANTHER" id="PTHR21708">
    <property type="entry name" value="PROBABLE 2-DEHYDROPANTOATE 2-REDUCTASE"/>
    <property type="match status" value="1"/>
</dbReference>
<comment type="caution">
    <text evidence="12">The sequence shown here is derived from an EMBL/GenBank/DDBJ whole genome shotgun (WGS) entry which is preliminary data.</text>
</comment>
<keyword evidence="6 9" id="KW-0560">Oxidoreductase</keyword>
<evidence type="ECO:0000256" key="7">
    <source>
        <dbReference type="ARBA" id="ARBA00032024"/>
    </source>
</evidence>
<evidence type="ECO:0000256" key="1">
    <source>
        <dbReference type="ARBA" id="ARBA00004994"/>
    </source>
</evidence>
<comment type="similarity">
    <text evidence="2 9">Belongs to the ketopantoate reductase family.</text>
</comment>
<dbReference type="Pfam" id="PF02558">
    <property type="entry name" value="ApbA"/>
    <property type="match status" value="1"/>
</dbReference>
<dbReference type="InterPro" id="IPR036291">
    <property type="entry name" value="NAD(P)-bd_dom_sf"/>
</dbReference>
<gene>
    <name evidence="12" type="ORF">JIN78_01035</name>
</gene>
<comment type="function">
    <text evidence="9">Catalyzes the NADPH-dependent reduction of ketopantoate into pantoic acid.</text>
</comment>
<evidence type="ECO:0000313" key="13">
    <source>
        <dbReference type="Proteomes" id="UP000604083"/>
    </source>
</evidence>
<evidence type="ECO:0000259" key="10">
    <source>
        <dbReference type="Pfam" id="PF02558"/>
    </source>
</evidence>
<sequence length="303" mass="32811">MEIRSVAIVGAGAVGSYYGCRIAQTGREVRFLLRSDYETVCQEGFRISSCEGDFDFPQPQVFRSPQELGPVDLVIVAWKATANGAAREVISPLLHEETRILTLQNGLGNIEFLEDCFGVGRVLGGICFVCINRLAAGVISHTAGGQITLGEREASGVLAQVATLFGPHVKTQVVADLPLAQWKKLVWNIPFNGLCVREGGIDTAELLARPGKEEEVRALMAEVQAAAAALGHHIRDDFADEQISKTRAMGAYKPSSMLDYVNGYPLEVEAIWGEPLRRAQAAGVTVPRLARLYRDLCQLDGAS</sequence>
<evidence type="ECO:0000256" key="8">
    <source>
        <dbReference type="ARBA" id="ARBA00048793"/>
    </source>
</evidence>
<dbReference type="SUPFAM" id="SSF51735">
    <property type="entry name" value="NAD(P)-binding Rossmann-fold domains"/>
    <property type="match status" value="1"/>
</dbReference>
<evidence type="ECO:0000256" key="3">
    <source>
        <dbReference type="ARBA" id="ARBA00013014"/>
    </source>
</evidence>
<comment type="catalytic activity">
    <reaction evidence="8 9">
        <text>(R)-pantoate + NADP(+) = 2-dehydropantoate + NADPH + H(+)</text>
        <dbReference type="Rhea" id="RHEA:16233"/>
        <dbReference type="ChEBI" id="CHEBI:11561"/>
        <dbReference type="ChEBI" id="CHEBI:15378"/>
        <dbReference type="ChEBI" id="CHEBI:15980"/>
        <dbReference type="ChEBI" id="CHEBI:57783"/>
        <dbReference type="ChEBI" id="CHEBI:58349"/>
        <dbReference type="EC" id="1.1.1.169"/>
    </reaction>
</comment>
<dbReference type="PANTHER" id="PTHR21708:SF26">
    <property type="entry name" value="2-DEHYDROPANTOATE 2-REDUCTASE"/>
    <property type="match status" value="1"/>
</dbReference>
<dbReference type="GO" id="GO:0015940">
    <property type="term" value="P:pantothenate biosynthetic process"/>
    <property type="evidence" value="ECO:0007669"/>
    <property type="project" value="UniProtKB-KW"/>
</dbReference>
<dbReference type="FunFam" id="1.10.1040.10:FF:000017">
    <property type="entry name" value="2-dehydropantoate 2-reductase"/>
    <property type="match status" value="1"/>
</dbReference>
<evidence type="ECO:0000313" key="12">
    <source>
        <dbReference type="EMBL" id="MBK1832629.1"/>
    </source>
</evidence>
<evidence type="ECO:0000256" key="9">
    <source>
        <dbReference type="RuleBase" id="RU362068"/>
    </source>
</evidence>
<evidence type="ECO:0000256" key="5">
    <source>
        <dbReference type="ARBA" id="ARBA00022857"/>
    </source>
</evidence>
<feature type="domain" description="Ketopantoate reductase C-terminal" evidence="11">
    <location>
        <begin position="179"/>
        <end position="294"/>
    </location>
</feature>
<feature type="domain" description="Ketopantoate reductase N-terminal" evidence="10">
    <location>
        <begin position="6"/>
        <end position="152"/>
    </location>
</feature>
<dbReference type="EMBL" id="JAENIO010000002">
    <property type="protein sequence ID" value="MBK1832629.1"/>
    <property type="molecule type" value="Genomic_DNA"/>
</dbReference>
<dbReference type="InterPro" id="IPR013752">
    <property type="entry name" value="KPA_reductase"/>
</dbReference>
<dbReference type="InterPro" id="IPR051402">
    <property type="entry name" value="KPR-Related"/>
</dbReference>
<keyword evidence="9" id="KW-0566">Pantothenate biosynthesis</keyword>
<accession>A0A934RPA3</accession>
<dbReference type="Gene3D" id="1.10.1040.10">
    <property type="entry name" value="N-(1-d-carboxylethyl)-l-norvaline Dehydrogenase, domain 2"/>
    <property type="match status" value="1"/>
</dbReference>
<dbReference type="Pfam" id="PF08546">
    <property type="entry name" value="ApbA_C"/>
    <property type="match status" value="1"/>
</dbReference>
<name>A0A934RPA3_9BACT</name>
<keyword evidence="13" id="KW-1185">Reference proteome</keyword>
<dbReference type="InterPro" id="IPR008927">
    <property type="entry name" value="6-PGluconate_DH-like_C_sf"/>
</dbReference>